<accession>A0A4Y7T7B4</accession>
<sequence length="57" mass="6286">MGRGSSQDSQDYRAVIPDQARNEAVGAVWDGLSRLGSRHLLDTQFLSSSTRFSSFSH</sequence>
<gene>
    <name evidence="1" type="ORF">FA13DRAFT_1734350</name>
</gene>
<keyword evidence="2" id="KW-1185">Reference proteome</keyword>
<evidence type="ECO:0000313" key="2">
    <source>
        <dbReference type="Proteomes" id="UP000298030"/>
    </source>
</evidence>
<organism evidence="1 2">
    <name type="scientific">Coprinellus micaceus</name>
    <name type="common">Glistening ink-cap mushroom</name>
    <name type="synonym">Coprinus micaceus</name>
    <dbReference type="NCBI Taxonomy" id="71717"/>
    <lineage>
        <taxon>Eukaryota</taxon>
        <taxon>Fungi</taxon>
        <taxon>Dikarya</taxon>
        <taxon>Basidiomycota</taxon>
        <taxon>Agaricomycotina</taxon>
        <taxon>Agaricomycetes</taxon>
        <taxon>Agaricomycetidae</taxon>
        <taxon>Agaricales</taxon>
        <taxon>Agaricineae</taxon>
        <taxon>Psathyrellaceae</taxon>
        <taxon>Coprinellus</taxon>
    </lineage>
</organism>
<reference evidence="1 2" key="1">
    <citation type="journal article" date="2019" name="Nat. Ecol. Evol.">
        <title>Megaphylogeny resolves global patterns of mushroom evolution.</title>
        <authorList>
            <person name="Varga T."/>
            <person name="Krizsan K."/>
            <person name="Foldi C."/>
            <person name="Dima B."/>
            <person name="Sanchez-Garcia M."/>
            <person name="Sanchez-Ramirez S."/>
            <person name="Szollosi G.J."/>
            <person name="Szarkandi J.G."/>
            <person name="Papp V."/>
            <person name="Albert L."/>
            <person name="Andreopoulos W."/>
            <person name="Angelini C."/>
            <person name="Antonin V."/>
            <person name="Barry K.W."/>
            <person name="Bougher N.L."/>
            <person name="Buchanan P."/>
            <person name="Buyck B."/>
            <person name="Bense V."/>
            <person name="Catcheside P."/>
            <person name="Chovatia M."/>
            <person name="Cooper J."/>
            <person name="Damon W."/>
            <person name="Desjardin D."/>
            <person name="Finy P."/>
            <person name="Geml J."/>
            <person name="Haridas S."/>
            <person name="Hughes K."/>
            <person name="Justo A."/>
            <person name="Karasinski D."/>
            <person name="Kautmanova I."/>
            <person name="Kiss B."/>
            <person name="Kocsube S."/>
            <person name="Kotiranta H."/>
            <person name="LaButti K.M."/>
            <person name="Lechner B.E."/>
            <person name="Liimatainen K."/>
            <person name="Lipzen A."/>
            <person name="Lukacs Z."/>
            <person name="Mihaltcheva S."/>
            <person name="Morgado L.N."/>
            <person name="Niskanen T."/>
            <person name="Noordeloos M.E."/>
            <person name="Ohm R.A."/>
            <person name="Ortiz-Santana B."/>
            <person name="Ovrebo C."/>
            <person name="Racz N."/>
            <person name="Riley R."/>
            <person name="Savchenko A."/>
            <person name="Shiryaev A."/>
            <person name="Soop K."/>
            <person name="Spirin V."/>
            <person name="Szebenyi C."/>
            <person name="Tomsovsky M."/>
            <person name="Tulloss R.E."/>
            <person name="Uehling J."/>
            <person name="Grigoriev I.V."/>
            <person name="Vagvolgyi C."/>
            <person name="Papp T."/>
            <person name="Martin F.M."/>
            <person name="Miettinen O."/>
            <person name="Hibbett D.S."/>
            <person name="Nagy L.G."/>
        </authorList>
    </citation>
    <scope>NUCLEOTIDE SEQUENCE [LARGE SCALE GENOMIC DNA]</scope>
    <source>
        <strain evidence="1 2">FP101781</strain>
    </source>
</reference>
<evidence type="ECO:0000313" key="1">
    <source>
        <dbReference type="EMBL" id="TEB30000.1"/>
    </source>
</evidence>
<protein>
    <submittedName>
        <fullName evidence="1">Uncharacterized protein</fullName>
    </submittedName>
</protein>
<proteinExistence type="predicted"/>
<comment type="caution">
    <text evidence="1">The sequence shown here is derived from an EMBL/GenBank/DDBJ whole genome shotgun (WGS) entry which is preliminary data.</text>
</comment>
<dbReference type="EMBL" id="QPFP01000025">
    <property type="protein sequence ID" value="TEB30000.1"/>
    <property type="molecule type" value="Genomic_DNA"/>
</dbReference>
<dbReference type="Proteomes" id="UP000298030">
    <property type="component" value="Unassembled WGS sequence"/>
</dbReference>
<dbReference type="AlphaFoldDB" id="A0A4Y7T7B4"/>
<name>A0A4Y7T7B4_COPMI</name>